<name>A0AAE0FMI2_9CHLO</name>
<gene>
    <name evidence="1" type="ORF">CYMTET_28579</name>
</gene>
<comment type="caution">
    <text evidence="1">The sequence shown here is derived from an EMBL/GenBank/DDBJ whole genome shotgun (WGS) entry which is preliminary data.</text>
</comment>
<feature type="non-terminal residue" evidence="1">
    <location>
        <position position="77"/>
    </location>
</feature>
<sequence>MGDCAWMRTSVGSMHYTVIALSSLHPRFSIFLYQREEADSPASAVRPRVTSATGLLINIDGESIPLDYRPRNRFLPR</sequence>
<accession>A0AAE0FMI2</accession>
<reference evidence="1 2" key="1">
    <citation type="journal article" date="2015" name="Genome Biol. Evol.">
        <title>Comparative Genomics of a Bacterivorous Green Alga Reveals Evolutionary Causalities and Consequences of Phago-Mixotrophic Mode of Nutrition.</title>
        <authorList>
            <person name="Burns J.A."/>
            <person name="Paasch A."/>
            <person name="Narechania A."/>
            <person name="Kim E."/>
        </authorList>
    </citation>
    <scope>NUCLEOTIDE SEQUENCE [LARGE SCALE GENOMIC DNA]</scope>
    <source>
        <strain evidence="1 2">PLY_AMNH</strain>
    </source>
</reference>
<dbReference type="AlphaFoldDB" id="A0AAE0FMI2"/>
<organism evidence="1 2">
    <name type="scientific">Cymbomonas tetramitiformis</name>
    <dbReference type="NCBI Taxonomy" id="36881"/>
    <lineage>
        <taxon>Eukaryota</taxon>
        <taxon>Viridiplantae</taxon>
        <taxon>Chlorophyta</taxon>
        <taxon>Pyramimonadophyceae</taxon>
        <taxon>Pyramimonadales</taxon>
        <taxon>Pyramimonadaceae</taxon>
        <taxon>Cymbomonas</taxon>
    </lineage>
</organism>
<protein>
    <submittedName>
        <fullName evidence="1">Uncharacterized protein</fullName>
    </submittedName>
</protein>
<keyword evidence="2" id="KW-1185">Reference proteome</keyword>
<dbReference type="EMBL" id="LGRX02016101">
    <property type="protein sequence ID" value="KAK3262571.1"/>
    <property type="molecule type" value="Genomic_DNA"/>
</dbReference>
<evidence type="ECO:0000313" key="1">
    <source>
        <dbReference type="EMBL" id="KAK3262571.1"/>
    </source>
</evidence>
<dbReference type="Proteomes" id="UP001190700">
    <property type="component" value="Unassembled WGS sequence"/>
</dbReference>
<proteinExistence type="predicted"/>
<evidence type="ECO:0000313" key="2">
    <source>
        <dbReference type="Proteomes" id="UP001190700"/>
    </source>
</evidence>